<comment type="caution">
    <text evidence="1">The sequence shown here is derived from an EMBL/GenBank/DDBJ whole genome shotgun (WGS) entry which is preliminary data.</text>
</comment>
<evidence type="ECO:0000313" key="2">
    <source>
        <dbReference type="Proteomes" id="UP001327093"/>
    </source>
</evidence>
<evidence type="ECO:0000313" key="1">
    <source>
        <dbReference type="EMBL" id="MEB3367403.1"/>
    </source>
</evidence>
<keyword evidence="2" id="KW-1185">Reference proteome</keyword>
<dbReference type="RefSeq" id="WP_324264954.1">
    <property type="nucleotide sequence ID" value="NZ_JAWLNX010000004.1"/>
</dbReference>
<protein>
    <submittedName>
        <fullName evidence="1">Uncharacterized protein</fullName>
    </submittedName>
</protein>
<sequence>MSHEAVKWRAHWRLEKYLNDEEFAAGNAYEVIDREGNLLVIGGASALWQRLIGTGVTAFDNTNAHLGVGDSTTAAADSQTDLQAASNKLRKAMDATYPQHTDSTSAAGAKSITYRSTYASGDANFAWQEWGLFNASSTGRMLNRKVESLGTKASGSTWTLTVTLSLA</sequence>
<dbReference type="Proteomes" id="UP001327093">
    <property type="component" value="Unassembled WGS sequence"/>
</dbReference>
<reference evidence="1 2" key="1">
    <citation type="submission" date="2023-10" db="EMBL/GenBank/DDBJ databases">
        <title>Saccharopolyspora sp. nov., isolated from mangrove soil.</title>
        <authorList>
            <person name="Lu Y."/>
            <person name="Liu W."/>
        </authorList>
    </citation>
    <scope>NUCLEOTIDE SEQUENCE [LARGE SCALE GENOMIC DNA]</scope>
    <source>
        <strain evidence="1 2">S2-29</strain>
    </source>
</reference>
<name>A0ABU6A767_9PSEU</name>
<dbReference type="EMBL" id="JAWLNX010000004">
    <property type="protein sequence ID" value="MEB3367403.1"/>
    <property type="molecule type" value="Genomic_DNA"/>
</dbReference>
<organism evidence="1 2">
    <name type="scientific">Saccharopolyspora mangrovi</name>
    <dbReference type="NCBI Taxonomy" id="3082379"/>
    <lineage>
        <taxon>Bacteria</taxon>
        <taxon>Bacillati</taxon>
        <taxon>Actinomycetota</taxon>
        <taxon>Actinomycetes</taxon>
        <taxon>Pseudonocardiales</taxon>
        <taxon>Pseudonocardiaceae</taxon>
        <taxon>Saccharopolyspora</taxon>
    </lineage>
</organism>
<proteinExistence type="predicted"/>
<accession>A0ABU6A767</accession>
<gene>
    <name evidence="1" type="ORF">R4I43_08285</name>
</gene>